<dbReference type="InterPro" id="IPR001469">
    <property type="entry name" value="ATP_synth_F1_dsu/esu"/>
</dbReference>
<evidence type="ECO:0000313" key="18">
    <source>
        <dbReference type="Proteomes" id="UP001232445"/>
    </source>
</evidence>
<evidence type="ECO:0000256" key="2">
    <source>
        <dbReference type="ARBA" id="ARBA00004184"/>
    </source>
</evidence>
<feature type="domain" description="ATP synthase F1 complex delta/epsilon subunit N-terminal" evidence="16">
    <location>
        <begin position="5"/>
        <end position="82"/>
    </location>
</feature>
<evidence type="ECO:0000256" key="6">
    <source>
        <dbReference type="ARBA" id="ARBA00023065"/>
    </source>
</evidence>
<evidence type="ECO:0000256" key="9">
    <source>
        <dbReference type="ARBA" id="ARBA00023310"/>
    </source>
</evidence>
<evidence type="ECO:0000259" key="16">
    <source>
        <dbReference type="Pfam" id="PF02823"/>
    </source>
</evidence>
<feature type="coiled-coil region" evidence="14">
    <location>
        <begin position="90"/>
        <end position="134"/>
    </location>
</feature>
<dbReference type="Gene3D" id="1.20.5.440">
    <property type="entry name" value="ATP synthase delta/epsilon subunit, C-terminal domain"/>
    <property type="match status" value="1"/>
</dbReference>
<dbReference type="NCBIfam" id="NF009980">
    <property type="entry name" value="PRK13446.1"/>
    <property type="match status" value="1"/>
</dbReference>
<dbReference type="PANTHER" id="PTHR13822:SF10">
    <property type="entry name" value="ATP SYNTHASE EPSILON CHAIN, CHLOROPLASTIC"/>
    <property type="match status" value="1"/>
</dbReference>
<evidence type="ECO:0000256" key="8">
    <source>
        <dbReference type="ARBA" id="ARBA00023196"/>
    </source>
</evidence>
<evidence type="ECO:0000256" key="4">
    <source>
        <dbReference type="ARBA" id="ARBA00014480"/>
    </source>
</evidence>
<evidence type="ECO:0000256" key="14">
    <source>
        <dbReference type="SAM" id="Coils"/>
    </source>
</evidence>
<dbReference type="NCBIfam" id="NF001846">
    <property type="entry name" value="PRK00571.1-3"/>
    <property type="match status" value="1"/>
</dbReference>
<dbReference type="HAMAP" id="MF_00530">
    <property type="entry name" value="ATP_synth_epsil_bac"/>
    <property type="match status" value="1"/>
</dbReference>
<comment type="similarity">
    <text evidence="3 12 13">Belongs to the ATPase epsilon chain family.</text>
</comment>
<dbReference type="Pfam" id="PF02823">
    <property type="entry name" value="ATP-synt_DE_N"/>
    <property type="match status" value="1"/>
</dbReference>
<accession>A0ABU0CU30</accession>
<feature type="domain" description="ATP synthase epsilon subunit C-terminal" evidence="15">
    <location>
        <begin position="86"/>
        <end position="132"/>
    </location>
</feature>
<keyword evidence="12" id="KW-1003">Cell membrane</keyword>
<dbReference type="InterPro" id="IPR036771">
    <property type="entry name" value="ATPsynth_dsu/esu_N"/>
</dbReference>
<keyword evidence="18" id="KW-1185">Reference proteome</keyword>
<dbReference type="SUPFAM" id="SSF51344">
    <property type="entry name" value="Epsilon subunit of F1F0-ATP synthase N-terminal domain"/>
    <property type="match status" value="1"/>
</dbReference>
<dbReference type="EMBL" id="JAUSUQ010000007">
    <property type="protein sequence ID" value="MDQ0339421.1"/>
    <property type="molecule type" value="Genomic_DNA"/>
</dbReference>
<keyword evidence="9 12" id="KW-0066">ATP synthesis</keyword>
<protein>
    <recommendedName>
        <fullName evidence="4 12">ATP synthase epsilon chain</fullName>
    </recommendedName>
    <alternativeName>
        <fullName evidence="11 12">ATP synthase F1 sector epsilon subunit</fullName>
    </alternativeName>
    <alternativeName>
        <fullName evidence="10 12">F-ATPase epsilon subunit</fullName>
    </alternativeName>
</protein>
<comment type="subunit">
    <text evidence="12 13">F-type ATPases have 2 components, CF(1) - the catalytic core - and CF(0) - the membrane proton channel. CF(1) has five subunits: alpha(3), beta(3), gamma(1), delta(1), epsilon(1). CF(0) has three main subunits: a, b and c.</text>
</comment>
<keyword evidence="5 12" id="KW-0813">Transport</keyword>
<dbReference type="Gene3D" id="2.60.15.10">
    <property type="entry name" value="F0F1 ATP synthase delta/epsilon subunit, N-terminal"/>
    <property type="match status" value="1"/>
</dbReference>
<dbReference type="Pfam" id="PF00401">
    <property type="entry name" value="ATP-synt_DE"/>
    <property type="match status" value="1"/>
</dbReference>
<dbReference type="PANTHER" id="PTHR13822">
    <property type="entry name" value="ATP SYNTHASE DELTA/EPSILON CHAIN"/>
    <property type="match status" value="1"/>
</dbReference>
<dbReference type="InterPro" id="IPR020547">
    <property type="entry name" value="ATP_synth_F1_esu_C"/>
</dbReference>
<gene>
    <name evidence="12" type="primary">atpC</name>
    <name evidence="17" type="ORF">J2S00_002208</name>
</gene>
<comment type="function">
    <text evidence="1 12">Produces ATP from ADP in the presence of a proton gradient across the membrane.</text>
</comment>
<evidence type="ECO:0000256" key="7">
    <source>
        <dbReference type="ARBA" id="ARBA00023136"/>
    </source>
</evidence>
<evidence type="ECO:0000256" key="12">
    <source>
        <dbReference type="HAMAP-Rule" id="MF_00530"/>
    </source>
</evidence>
<keyword evidence="12" id="KW-0375">Hydrogen ion transport</keyword>
<evidence type="ECO:0000256" key="13">
    <source>
        <dbReference type="RuleBase" id="RU003656"/>
    </source>
</evidence>
<evidence type="ECO:0000256" key="11">
    <source>
        <dbReference type="ARBA" id="ARBA00031795"/>
    </source>
</evidence>
<organism evidence="17 18">
    <name type="scientific">Caldalkalibacillus uzonensis</name>
    <dbReference type="NCBI Taxonomy" id="353224"/>
    <lineage>
        <taxon>Bacteria</taxon>
        <taxon>Bacillati</taxon>
        <taxon>Bacillota</taxon>
        <taxon>Bacilli</taxon>
        <taxon>Bacillales</taxon>
        <taxon>Bacillaceae</taxon>
        <taxon>Caldalkalibacillus</taxon>
    </lineage>
</organism>
<evidence type="ECO:0000256" key="3">
    <source>
        <dbReference type="ARBA" id="ARBA00005712"/>
    </source>
</evidence>
<evidence type="ECO:0000256" key="10">
    <source>
        <dbReference type="ARBA" id="ARBA00030215"/>
    </source>
</evidence>
<dbReference type="CDD" id="cd12152">
    <property type="entry name" value="F1-ATPase_delta"/>
    <property type="match status" value="1"/>
</dbReference>
<proteinExistence type="inferred from homology"/>
<comment type="subcellular location">
    <subcellularLocation>
        <location evidence="12">Cell membrane</location>
        <topology evidence="12">Peripheral membrane protein</topology>
    </subcellularLocation>
    <subcellularLocation>
        <location evidence="2">Endomembrane system</location>
        <topology evidence="2">Peripheral membrane protein</topology>
    </subcellularLocation>
</comment>
<dbReference type="RefSeq" id="WP_307339352.1">
    <property type="nucleotide sequence ID" value="NZ_JAUSUQ010000007.1"/>
</dbReference>
<keyword evidence="7 12" id="KW-0472">Membrane</keyword>
<keyword evidence="8 12" id="KW-0139">CF(1)</keyword>
<evidence type="ECO:0000256" key="1">
    <source>
        <dbReference type="ARBA" id="ARBA00003543"/>
    </source>
</evidence>
<comment type="caution">
    <text evidence="17">The sequence shown here is derived from an EMBL/GenBank/DDBJ whole genome shotgun (WGS) entry which is preliminary data.</text>
</comment>
<keyword evidence="6 12" id="KW-0406">Ion transport</keyword>
<dbReference type="NCBIfam" id="TIGR01216">
    <property type="entry name" value="ATP_synt_epsi"/>
    <property type="match status" value="1"/>
</dbReference>
<evidence type="ECO:0000259" key="15">
    <source>
        <dbReference type="Pfam" id="PF00401"/>
    </source>
</evidence>
<evidence type="ECO:0000256" key="5">
    <source>
        <dbReference type="ARBA" id="ARBA00022448"/>
    </source>
</evidence>
<dbReference type="InterPro" id="IPR020546">
    <property type="entry name" value="ATP_synth_F1_dsu/esu_N"/>
</dbReference>
<name>A0ABU0CU30_9BACI</name>
<reference evidence="17 18" key="1">
    <citation type="submission" date="2023-07" db="EMBL/GenBank/DDBJ databases">
        <title>Genomic Encyclopedia of Type Strains, Phase IV (KMG-IV): sequencing the most valuable type-strain genomes for metagenomic binning, comparative biology and taxonomic classification.</title>
        <authorList>
            <person name="Goeker M."/>
        </authorList>
    </citation>
    <scope>NUCLEOTIDE SEQUENCE [LARGE SCALE GENOMIC DNA]</scope>
    <source>
        <strain evidence="17 18">DSM 17740</strain>
    </source>
</reference>
<sequence>MATVQVDIVTPERKVFQGEADIIIARGVEGELGVMAGHAPLVTALKTAPIRIKQGGQETLIAVSGGFLEVRPDKVNVLADTAELPEEIDVERAQKAKARHETILKRLDKSDKDYLRHKRALERAEVRLQVAKSK</sequence>
<dbReference type="NCBIfam" id="NF009977">
    <property type="entry name" value="PRK13442.1"/>
    <property type="match status" value="1"/>
</dbReference>
<keyword evidence="14" id="KW-0175">Coiled coil</keyword>
<evidence type="ECO:0000313" key="17">
    <source>
        <dbReference type="EMBL" id="MDQ0339421.1"/>
    </source>
</evidence>
<dbReference type="Proteomes" id="UP001232445">
    <property type="component" value="Unassembled WGS sequence"/>
</dbReference>